<dbReference type="EMBL" id="CACVKT020004001">
    <property type="protein sequence ID" value="CAC5387454.1"/>
    <property type="molecule type" value="Genomic_DNA"/>
</dbReference>
<protein>
    <submittedName>
        <fullName evidence="9">Uncharacterized protein</fullName>
    </submittedName>
</protein>
<keyword evidence="4" id="KW-0342">GTP-binding</keyword>
<keyword evidence="3" id="KW-0488">Methylation</keyword>
<dbReference type="Proteomes" id="UP000507470">
    <property type="component" value="Unassembled WGS sequence"/>
</dbReference>
<dbReference type="NCBIfam" id="TIGR00231">
    <property type="entry name" value="small_GTP"/>
    <property type="match status" value="1"/>
</dbReference>
<dbReference type="SMART" id="SM00175">
    <property type="entry name" value="RAB"/>
    <property type="match status" value="1"/>
</dbReference>
<accession>A0A6J8BXC4</accession>
<evidence type="ECO:0000256" key="6">
    <source>
        <dbReference type="ARBA" id="ARBA00023288"/>
    </source>
</evidence>
<evidence type="ECO:0000256" key="4">
    <source>
        <dbReference type="ARBA" id="ARBA00023134"/>
    </source>
</evidence>
<feature type="compositionally biased region" description="Polar residues" evidence="8">
    <location>
        <begin position="246"/>
        <end position="255"/>
    </location>
</feature>
<proteinExistence type="inferred from homology"/>
<dbReference type="PROSITE" id="PS51421">
    <property type="entry name" value="RAS"/>
    <property type="match status" value="1"/>
</dbReference>
<dbReference type="GO" id="GO:0005525">
    <property type="term" value="F:GTP binding"/>
    <property type="evidence" value="ECO:0007669"/>
    <property type="project" value="UniProtKB-KW"/>
</dbReference>
<evidence type="ECO:0000256" key="3">
    <source>
        <dbReference type="ARBA" id="ARBA00022481"/>
    </source>
</evidence>
<feature type="region of interest" description="Disordered" evidence="8">
    <location>
        <begin position="245"/>
        <end position="280"/>
    </location>
</feature>
<evidence type="ECO:0000256" key="1">
    <source>
        <dbReference type="ARBA" id="ARBA00004193"/>
    </source>
</evidence>
<dbReference type="PANTHER" id="PTHR46149">
    <property type="entry name" value="MIP08469P"/>
    <property type="match status" value="1"/>
</dbReference>
<evidence type="ECO:0000256" key="8">
    <source>
        <dbReference type="SAM" id="MobiDB-lite"/>
    </source>
</evidence>
<dbReference type="SUPFAM" id="SSF52540">
    <property type="entry name" value="P-loop containing nucleoside triphosphate hydrolases"/>
    <property type="match status" value="1"/>
</dbReference>
<evidence type="ECO:0000256" key="7">
    <source>
        <dbReference type="ARBA" id="ARBA00038061"/>
    </source>
</evidence>
<dbReference type="AlphaFoldDB" id="A0A6J8BXC4"/>
<evidence type="ECO:0000256" key="5">
    <source>
        <dbReference type="ARBA" id="ARBA00023136"/>
    </source>
</evidence>
<keyword evidence="6" id="KW-0449">Lipoprotein</keyword>
<evidence type="ECO:0000256" key="2">
    <source>
        <dbReference type="ARBA" id="ARBA00022475"/>
    </source>
</evidence>
<evidence type="ECO:0000313" key="9">
    <source>
        <dbReference type="EMBL" id="CAC5387454.1"/>
    </source>
</evidence>
<dbReference type="InterPro" id="IPR052236">
    <property type="entry name" value="Small_GTPase_RasD"/>
</dbReference>
<keyword evidence="5" id="KW-0472">Membrane</keyword>
<comment type="subcellular location">
    <subcellularLocation>
        <location evidence="1">Cell membrane</location>
        <topology evidence="1">Lipid-anchor</topology>
    </subcellularLocation>
</comment>
<dbReference type="GO" id="GO:0005886">
    <property type="term" value="C:plasma membrane"/>
    <property type="evidence" value="ECO:0007669"/>
    <property type="project" value="UniProtKB-SubCell"/>
</dbReference>
<reference evidence="9 10" key="1">
    <citation type="submission" date="2020-06" db="EMBL/GenBank/DDBJ databases">
        <authorList>
            <person name="Li R."/>
            <person name="Bekaert M."/>
        </authorList>
    </citation>
    <scope>NUCLEOTIDE SEQUENCE [LARGE SCALE GENOMIC DNA]</scope>
    <source>
        <strain evidence="10">wild</strain>
    </source>
</reference>
<keyword evidence="10" id="KW-1185">Reference proteome</keyword>
<evidence type="ECO:0000313" key="10">
    <source>
        <dbReference type="Proteomes" id="UP000507470"/>
    </source>
</evidence>
<dbReference type="SMART" id="SM00174">
    <property type="entry name" value="RHO"/>
    <property type="match status" value="1"/>
</dbReference>
<feature type="compositionally biased region" description="Basic and acidic residues" evidence="8">
    <location>
        <begin position="256"/>
        <end position="268"/>
    </location>
</feature>
<dbReference type="InterPro" id="IPR005225">
    <property type="entry name" value="Small_GTP-bd"/>
</dbReference>
<comment type="similarity">
    <text evidence="7">Belongs to the small GTPase superfamily. RasD family.</text>
</comment>
<dbReference type="Pfam" id="PF00071">
    <property type="entry name" value="Ras"/>
    <property type="match status" value="1"/>
</dbReference>
<dbReference type="PANTHER" id="PTHR46149:SF7">
    <property type="entry name" value="GTP-BINDING PROTEIN DI-RAS2"/>
    <property type="match status" value="1"/>
</dbReference>
<dbReference type="PROSITE" id="PS51419">
    <property type="entry name" value="RAB"/>
    <property type="match status" value="1"/>
</dbReference>
<organism evidence="9 10">
    <name type="scientific">Mytilus coruscus</name>
    <name type="common">Sea mussel</name>
    <dbReference type="NCBI Taxonomy" id="42192"/>
    <lineage>
        <taxon>Eukaryota</taxon>
        <taxon>Metazoa</taxon>
        <taxon>Spiralia</taxon>
        <taxon>Lophotrochozoa</taxon>
        <taxon>Mollusca</taxon>
        <taxon>Bivalvia</taxon>
        <taxon>Autobranchia</taxon>
        <taxon>Pteriomorphia</taxon>
        <taxon>Mytilida</taxon>
        <taxon>Mytiloidea</taxon>
        <taxon>Mytilidae</taxon>
        <taxon>Mytilinae</taxon>
        <taxon>Mytilus</taxon>
    </lineage>
</organism>
<name>A0A6J8BXC4_MYTCO</name>
<dbReference type="InterPro" id="IPR001806">
    <property type="entry name" value="Small_GTPase"/>
</dbReference>
<gene>
    <name evidence="9" type="ORF">MCOR_22777</name>
</gene>
<dbReference type="Gene3D" id="3.40.50.300">
    <property type="entry name" value="P-loop containing nucleotide triphosphate hydrolases"/>
    <property type="match status" value="1"/>
</dbReference>
<sequence>MSELDSKCQIPVLGSGYVGKSSILMRYLHGTFSNRYSETVEEMHVQQYSMNGKRRYMNFLDTAGNIYFPAMRKIYFSKAIGFVLVYSICDARSFVEIKRIWEQIKSIRENVLSIPCVVVGNKLDSENNREVETFDALEWAYNENLGGCFLEVSAKDNNAIKEIFDILLEQLGNTRAKQTTTFRIRSTSFTRKEDKRQKSKYIKNKKMMTFEKVEASRKSFQDTMFEDYKETDIYKVQQKQNKIQKSNSFKDAQSIKTKETENRREFEHTSSLPNGVAKGKSQGLKKLNKLLSYLFRRQNSYPNNELQENKFQNVLC</sequence>
<dbReference type="GO" id="GO:0003924">
    <property type="term" value="F:GTPase activity"/>
    <property type="evidence" value="ECO:0007669"/>
    <property type="project" value="InterPro"/>
</dbReference>
<dbReference type="PRINTS" id="PR00449">
    <property type="entry name" value="RASTRNSFRMNG"/>
</dbReference>
<dbReference type="OrthoDB" id="6109748at2759"/>
<dbReference type="InterPro" id="IPR027417">
    <property type="entry name" value="P-loop_NTPase"/>
</dbReference>
<dbReference type="SMART" id="SM00173">
    <property type="entry name" value="RAS"/>
    <property type="match status" value="1"/>
</dbReference>
<keyword evidence="4" id="KW-0547">Nucleotide-binding</keyword>
<keyword evidence="2" id="KW-1003">Cell membrane</keyword>